<dbReference type="InterPro" id="IPR036271">
    <property type="entry name" value="Tet_transcr_reg_TetR-rel_C_sf"/>
</dbReference>
<dbReference type="RefSeq" id="WP_163742665.1">
    <property type="nucleotide sequence ID" value="NZ_JAAGOA010000020.1"/>
</dbReference>
<reference evidence="7 8" key="1">
    <citation type="submission" date="2020-02" db="EMBL/GenBank/DDBJ databases">
        <authorList>
            <person name="Li X.-J."/>
            <person name="Han X.-M."/>
        </authorList>
    </citation>
    <scope>NUCLEOTIDE SEQUENCE [LARGE SCALE GENOMIC DNA]</scope>
    <source>
        <strain evidence="7 8">CCTCC AB 2017055</strain>
    </source>
</reference>
<keyword evidence="4" id="KW-0804">Transcription</keyword>
<evidence type="ECO:0000256" key="2">
    <source>
        <dbReference type="ARBA" id="ARBA00023015"/>
    </source>
</evidence>
<keyword evidence="1" id="KW-0678">Repressor</keyword>
<protein>
    <submittedName>
        <fullName evidence="7">TetR/AcrR family transcriptional regulator</fullName>
    </submittedName>
</protein>
<feature type="domain" description="HTH tetR-type" evidence="6">
    <location>
        <begin position="10"/>
        <end position="70"/>
    </location>
</feature>
<dbReference type="PROSITE" id="PS50977">
    <property type="entry name" value="HTH_TETR_2"/>
    <property type="match status" value="1"/>
</dbReference>
<dbReference type="PROSITE" id="PS01081">
    <property type="entry name" value="HTH_TETR_1"/>
    <property type="match status" value="1"/>
</dbReference>
<accession>A0A6L9SF47</accession>
<gene>
    <name evidence="7" type="ORF">G1H10_23915</name>
</gene>
<dbReference type="GO" id="GO:0003700">
    <property type="term" value="F:DNA-binding transcription factor activity"/>
    <property type="evidence" value="ECO:0007669"/>
    <property type="project" value="TreeGrafter"/>
</dbReference>
<dbReference type="SUPFAM" id="SSF48498">
    <property type="entry name" value="Tetracyclin repressor-like, C-terminal domain"/>
    <property type="match status" value="1"/>
</dbReference>
<dbReference type="Pfam" id="PF00440">
    <property type="entry name" value="TetR_N"/>
    <property type="match status" value="1"/>
</dbReference>
<dbReference type="InterPro" id="IPR050109">
    <property type="entry name" value="HTH-type_TetR-like_transc_reg"/>
</dbReference>
<dbReference type="InterPro" id="IPR023772">
    <property type="entry name" value="DNA-bd_HTH_TetR-type_CS"/>
</dbReference>
<keyword evidence="8" id="KW-1185">Reference proteome</keyword>
<dbReference type="AlphaFoldDB" id="A0A6L9SF47"/>
<keyword evidence="2" id="KW-0805">Transcription regulation</keyword>
<evidence type="ECO:0000256" key="3">
    <source>
        <dbReference type="ARBA" id="ARBA00023125"/>
    </source>
</evidence>
<evidence type="ECO:0000313" key="8">
    <source>
        <dbReference type="Proteomes" id="UP000475214"/>
    </source>
</evidence>
<dbReference type="PRINTS" id="PR00455">
    <property type="entry name" value="HTHTETR"/>
</dbReference>
<dbReference type="PANTHER" id="PTHR30055">
    <property type="entry name" value="HTH-TYPE TRANSCRIPTIONAL REGULATOR RUTR"/>
    <property type="match status" value="1"/>
</dbReference>
<feature type="DNA-binding region" description="H-T-H motif" evidence="5">
    <location>
        <begin position="33"/>
        <end position="52"/>
    </location>
</feature>
<evidence type="ECO:0000256" key="4">
    <source>
        <dbReference type="ARBA" id="ARBA00023163"/>
    </source>
</evidence>
<name>A0A6L9SF47_9ACTN</name>
<dbReference type="PANTHER" id="PTHR30055:SF229">
    <property type="entry name" value="HTH-TYPE TRANSCRIPTIONAL REPRESSOR RV1474C"/>
    <property type="match status" value="1"/>
</dbReference>
<dbReference type="InterPro" id="IPR039538">
    <property type="entry name" value="BetI_C"/>
</dbReference>
<organism evidence="7 8">
    <name type="scientific">Phytoactinopolyspora halotolerans</name>
    <dbReference type="NCBI Taxonomy" id="1981512"/>
    <lineage>
        <taxon>Bacteria</taxon>
        <taxon>Bacillati</taxon>
        <taxon>Actinomycetota</taxon>
        <taxon>Actinomycetes</taxon>
        <taxon>Jiangellales</taxon>
        <taxon>Jiangellaceae</taxon>
        <taxon>Phytoactinopolyspora</taxon>
    </lineage>
</organism>
<evidence type="ECO:0000259" key="6">
    <source>
        <dbReference type="PROSITE" id="PS50977"/>
    </source>
</evidence>
<dbReference type="InterPro" id="IPR001647">
    <property type="entry name" value="HTH_TetR"/>
</dbReference>
<dbReference type="Proteomes" id="UP000475214">
    <property type="component" value="Unassembled WGS sequence"/>
</dbReference>
<proteinExistence type="predicted"/>
<evidence type="ECO:0000313" key="7">
    <source>
        <dbReference type="EMBL" id="NEE03218.1"/>
    </source>
</evidence>
<dbReference type="InterPro" id="IPR009057">
    <property type="entry name" value="Homeodomain-like_sf"/>
</dbReference>
<keyword evidence="3 5" id="KW-0238">DNA-binding</keyword>
<evidence type="ECO:0000256" key="5">
    <source>
        <dbReference type="PROSITE-ProRule" id="PRU00335"/>
    </source>
</evidence>
<dbReference type="EMBL" id="JAAGOA010000020">
    <property type="protein sequence ID" value="NEE03218.1"/>
    <property type="molecule type" value="Genomic_DNA"/>
</dbReference>
<dbReference type="SUPFAM" id="SSF46689">
    <property type="entry name" value="Homeodomain-like"/>
    <property type="match status" value="1"/>
</dbReference>
<dbReference type="Pfam" id="PF13977">
    <property type="entry name" value="TetR_C_6"/>
    <property type="match status" value="1"/>
</dbReference>
<evidence type="ECO:0000256" key="1">
    <source>
        <dbReference type="ARBA" id="ARBA00022491"/>
    </source>
</evidence>
<comment type="caution">
    <text evidence="7">The sequence shown here is derived from an EMBL/GenBank/DDBJ whole genome shotgun (WGS) entry which is preliminary data.</text>
</comment>
<sequence length="198" mass="21673">MPRVTQQYRDRRREQILAAARRCFVREGFHQTSMADIFAEANLSAGAVYGHFRSKNEIIAAIAEDVILQVAQAVEPTFAREPTPRLDEAVQAGLEAIDDIAFGPDGFAYLAPQVWAEAVRDPSLAEVIQARYRDLYALIAQLVEAEQAVGRVARDGDPAEVAKIIVSIYMGYLLQRVLVGNVAPAAYASGLAAVTRQN</sequence>
<dbReference type="Gene3D" id="1.10.357.10">
    <property type="entry name" value="Tetracycline Repressor, domain 2"/>
    <property type="match status" value="1"/>
</dbReference>
<dbReference type="GO" id="GO:0000976">
    <property type="term" value="F:transcription cis-regulatory region binding"/>
    <property type="evidence" value="ECO:0007669"/>
    <property type="project" value="TreeGrafter"/>
</dbReference>